<dbReference type="KEGG" id="tml:GSTUM_00003502001"/>
<dbReference type="AlphaFoldDB" id="D5GA19"/>
<dbReference type="Proteomes" id="UP000006911">
    <property type="component" value="Unassembled WGS sequence"/>
</dbReference>
<protein>
    <submittedName>
        <fullName evidence="2">(Perigord truffle) hypothetical protein</fullName>
    </submittedName>
</protein>
<feature type="region of interest" description="Disordered" evidence="1">
    <location>
        <begin position="1"/>
        <end position="35"/>
    </location>
</feature>
<gene>
    <name evidence="2" type="ORF">GSTUM_00003502001</name>
</gene>
<accession>D5GA19</accession>
<name>D5GA19_TUBMM</name>
<evidence type="ECO:0000256" key="1">
    <source>
        <dbReference type="SAM" id="MobiDB-lite"/>
    </source>
</evidence>
<dbReference type="EMBL" id="FN430070">
    <property type="protein sequence ID" value="CAZ81362.1"/>
    <property type="molecule type" value="Genomic_DNA"/>
</dbReference>
<evidence type="ECO:0000313" key="2">
    <source>
        <dbReference type="EMBL" id="CAZ81362.1"/>
    </source>
</evidence>
<dbReference type="RefSeq" id="XP_002837171.1">
    <property type="nucleotide sequence ID" value="XM_002837125.1"/>
</dbReference>
<dbReference type="HOGENOM" id="CLU_3368794_0_0_1"/>
<reference evidence="2 3" key="1">
    <citation type="journal article" date="2010" name="Nature">
        <title>Perigord black truffle genome uncovers evolutionary origins and mechanisms of symbiosis.</title>
        <authorList>
            <person name="Martin F."/>
            <person name="Kohler A."/>
            <person name="Murat C."/>
            <person name="Balestrini R."/>
            <person name="Coutinho P.M."/>
            <person name="Jaillon O."/>
            <person name="Montanini B."/>
            <person name="Morin E."/>
            <person name="Noel B."/>
            <person name="Percudani R."/>
            <person name="Porcel B."/>
            <person name="Rubini A."/>
            <person name="Amicucci A."/>
            <person name="Amselem J."/>
            <person name="Anthouard V."/>
            <person name="Arcioni S."/>
            <person name="Artiguenave F."/>
            <person name="Aury J.M."/>
            <person name="Ballario P."/>
            <person name="Bolchi A."/>
            <person name="Brenna A."/>
            <person name="Brun A."/>
            <person name="Buee M."/>
            <person name="Cantarel B."/>
            <person name="Chevalier G."/>
            <person name="Couloux A."/>
            <person name="Da Silva C."/>
            <person name="Denoeud F."/>
            <person name="Duplessis S."/>
            <person name="Ghignone S."/>
            <person name="Hilselberger B."/>
            <person name="Iotti M."/>
            <person name="Marcais B."/>
            <person name="Mello A."/>
            <person name="Miranda M."/>
            <person name="Pacioni G."/>
            <person name="Quesneville H."/>
            <person name="Riccioni C."/>
            <person name="Ruotolo R."/>
            <person name="Splivallo R."/>
            <person name="Stocchi V."/>
            <person name="Tisserant E."/>
            <person name="Viscomi A.R."/>
            <person name="Zambonelli A."/>
            <person name="Zampieri E."/>
            <person name="Henrissat B."/>
            <person name="Lebrun M.H."/>
            <person name="Paolocci F."/>
            <person name="Bonfante P."/>
            <person name="Ottonello S."/>
            <person name="Wincker P."/>
        </authorList>
    </citation>
    <scope>NUCLEOTIDE SEQUENCE [LARGE SCALE GENOMIC DNA]</scope>
    <source>
        <strain evidence="2 3">Mel28</strain>
    </source>
</reference>
<sequence>MGKLTVQDLAQHRNSSRGSESLEFQLLPSPRTVVS</sequence>
<evidence type="ECO:0000313" key="3">
    <source>
        <dbReference type="Proteomes" id="UP000006911"/>
    </source>
</evidence>
<dbReference type="GeneID" id="9187060"/>
<organism evidence="2 3">
    <name type="scientific">Tuber melanosporum (strain Mel28)</name>
    <name type="common">Perigord black truffle</name>
    <dbReference type="NCBI Taxonomy" id="656061"/>
    <lineage>
        <taxon>Eukaryota</taxon>
        <taxon>Fungi</taxon>
        <taxon>Dikarya</taxon>
        <taxon>Ascomycota</taxon>
        <taxon>Pezizomycotina</taxon>
        <taxon>Pezizomycetes</taxon>
        <taxon>Pezizales</taxon>
        <taxon>Tuberaceae</taxon>
        <taxon>Tuber</taxon>
    </lineage>
</organism>
<keyword evidence="3" id="KW-1185">Reference proteome</keyword>
<dbReference type="InParanoid" id="D5GA19"/>
<proteinExistence type="predicted"/>